<feature type="signal peptide" evidence="1">
    <location>
        <begin position="1"/>
        <end position="20"/>
    </location>
</feature>
<reference evidence="3" key="1">
    <citation type="submission" date="2022-11" db="UniProtKB">
        <authorList>
            <consortium name="WormBaseParasite"/>
        </authorList>
    </citation>
    <scope>IDENTIFICATION</scope>
</reference>
<dbReference type="AlphaFoldDB" id="A0A915DYQ3"/>
<evidence type="ECO:0000313" key="2">
    <source>
        <dbReference type="Proteomes" id="UP000887574"/>
    </source>
</evidence>
<sequence>MTLHLIPLILLLSVLNVSHAAIQSVNEQDKPSSDDSLLPSLMQASRINLMRMEQQGERQEQQPSTPPQFDYYDAVRDEDNRRRQQQQQFRRGQFIPRAMVLESEPNFPNVMPNGRVFRFLQATNSRNPQQPQLLPEVLVVEGDTYDDASNEKSQPLDQNYQL</sequence>
<evidence type="ECO:0000313" key="3">
    <source>
        <dbReference type="WBParaSite" id="jg24113"/>
    </source>
</evidence>
<accession>A0A915DYQ3</accession>
<dbReference type="WBParaSite" id="jg24113">
    <property type="protein sequence ID" value="jg24113"/>
    <property type="gene ID" value="jg24113"/>
</dbReference>
<protein>
    <submittedName>
        <fullName evidence="3">Uncharacterized protein</fullName>
    </submittedName>
</protein>
<keyword evidence="1" id="KW-0732">Signal</keyword>
<proteinExistence type="predicted"/>
<organism evidence="2 3">
    <name type="scientific">Ditylenchus dipsaci</name>
    <dbReference type="NCBI Taxonomy" id="166011"/>
    <lineage>
        <taxon>Eukaryota</taxon>
        <taxon>Metazoa</taxon>
        <taxon>Ecdysozoa</taxon>
        <taxon>Nematoda</taxon>
        <taxon>Chromadorea</taxon>
        <taxon>Rhabditida</taxon>
        <taxon>Tylenchina</taxon>
        <taxon>Tylenchomorpha</taxon>
        <taxon>Sphaerularioidea</taxon>
        <taxon>Anguinidae</taxon>
        <taxon>Anguininae</taxon>
        <taxon>Ditylenchus</taxon>
    </lineage>
</organism>
<keyword evidence="2" id="KW-1185">Reference proteome</keyword>
<dbReference type="Proteomes" id="UP000887574">
    <property type="component" value="Unplaced"/>
</dbReference>
<evidence type="ECO:0000256" key="1">
    <source>
        <dbReference type="SAM" id="SignalP"/>
    </source>
</evidence>
<feature type="chain" id="PRO_5037938730" evidence="1">
    <location>
        <begin position="21"/>
        <end position="162"/>
    </location>
</feature>
<name>A0A915DYQ3_9BILA</name>